<comment type="caution">
    <text evidence="3">The sequence shown here is derived from an EMBL/GenBank/DDBJ whole genome shotgun (WGS) entry which is preliminary data.</text>
</comment>
<keyword evidence="1" id="KW-0328">Glycosyltransferase</keyword>
<dbReference type="CDD" id="cd06533">
    <property type="entry name" value="Glyco_transf_WecG_TagA"/>
    <property type="match status" value="1"/>
</dbReference>
<dbReference type="InterPro" id="IPR004629">
    <property type="entry name" value="WecG_TagA_CpsF"/>
</dbReference>
<reference evidence="4" key="1">
    <citation type="submission" date="2017-09" db="EMBL/GenBank/DDBJ databases">
        <title>Depth-based differentiation of microbial function through sediment-hosted aquifers and enrichment of novel symbionts in the deep terrestrial subsurface.</title>
        <authorList>
            <person name="Probst A.J."/>
            <person name="Ladd B."/>
            <person name="Jarett J.K."/>
            <person name="Geller-Mcgrath D.E."/>
            <person name="Sieber C.M.K."/>
            <person name="Emerson J.B."/>
            <person name="Anantharaman K."/>
            <person name="Thomas B.C."/>
            <person name="Malmstrom R."/>
            <person name="Stieglmeier M."/>
            <person name="Klingl A."/>
            <person name="Woyke T."/>
            <person name="Ryan C.M."/>
            <person name="Banfield J.F."/>
        </authorList>
    </citation>
    <scope>NUCLEOTIDE SEQUENCE [LARGE SCALE GENOMIC DNA]</scope>
</reference>
<proteinExistence type="predicted"/>
<dbReference type="GO" id="GO:0016758">
    <property type="term" value="F:hexosyltransferase activity"/>
    <property type="evidence" value="ECO:0007669"/>
    <property type="project" value="TreeGrafter"/>
</dbReference>
<name>A0A2H0WRS7_9BACT</name>
<dbReference type="Pfam" id="PF03808">
    <property type="entry name" value="Glyco_tran_WecG"/>
    <property type="match status" value="1"/>
</dbReference>
<dbReference type="NCBIfam" id="TIGR00696">
    <property type="entry name" value="wecG_tagA_cpsF"/>
    <property type="match status" value="1"/>
</dbReference>
<dbReference type="AlphaFoldDB" id="A0A2H0WRS7"/>
<keyword evidence="2 3" id="KW-0808">Transferase</keyword>
<dbReference type="EMBL" id="PEZH01000009">
    <property type="protein sequence ID" value="PIS15337.1"/>
    <property type="molecule type" value="Genomic_DNA"/>
</dbReference>
<evidence type="ECO:0000256" key="1">
    <source>
        <dbReference type="ARBA" id="ARBA00022676"/>
    </source>
</evidence>
<gene>
    <name evidence="3" type="ORF">COT63_00385</name>
</gene>
<dbReference type="Proteomes" id="UP000231282">
    <property type="component" value="Unassembled WGS sequence"/>
</dbReference>
<evidence type="ECO:0000313" key="4">
    <source>
        <dbReference type="Proteomes" id="UP000231282"/>
    </source>
</evidence>
<evidence type="ECO:0000256" key="2">
    <source>
        <dbReference type="ARBA" id="ARBA00022679"/>
    </source>
</evidence>
<organism evidence="3 4">
    <name type="scientific">Candidatus Shapirobacteria bacterium CG09_land_8_20_14_0_10_38_17</name>
    <dbReference type="NCBI Taxonomy" id="1974884"/>
    <lineage>
        <taxon>Bacteria</taxon>
        <taxon>Candidatus Shapironibacteriota</taxon>
    </lineage>
</organism>
<accession>A0A2H0WRS7</accession>
<dbReference type="PANTHER" id="PTHR34136:SF1">
    <property type="entry name" value="UDP-N-ACETYL-D-MANNOSAMINURONIC ACID TRANSFERASE"/>
    <property type="match status" value="1"/>
</dbReference>
<dbReference type="PANTHER" id="PTHR34136">
    <property type="match status" value="1"/>
</dbReference>
<evidence type="ECO:0000313" key="3">
    <source>
        <dbReference type="EMBL" id="PIS15337.1"/>
    </source>
</evidence>
<sequence length="254" mass="29264">MSKKNERVNILGVRFNGDSENKMLEKIGKMVEDDKQHYIVTPNPEIVMAAQKDKRFRRILNRADLIVPDGVGIIWASQILYGVSGRISKRIAGVDLMEEICYLATRQGWSVFFLGARRGVADKCARELQNRYSGLLVTGTYSGRAEPKYDEKVRKKILNLIGEAKIDFLFVAYGGKRQEKWIIRNLPKLPVKIAMGVGGSFDFISGQVKRAPQWMQKFGLEWFWRLICQPWRWKRQLVLFSFVLAVLKAKFFGK</sequence>
<protein>
    <submittedName>
        <fullName evidence="3">Glycosyltransferase</fullName>
    </submittedName>
</protein>